<sequence>MAPFSTECFLRDIKHADKDLRLMALFDLRRCLPSADENGITSDVVNKVLLCLSPEERCEEVQNEAANVLPEMVVKCSQRDVIFQFLLSSITERCILNDSDDTNLQYLSGMTFKNCCLEFASEARRSVAFWQKQIDMVRHLCVGCATQLEIDGLQDTAREILYTAVNTLVPAYKEALGERDVLIKRAVRDFQKTNSIRHASLTLIESLLALVRAATQESVVAESLKLLVTATSSEEYVAYLQLCEVEMRALRSPPMPVVQQVIDSACEHLAHVTKQNDEGDDSTEMLLEVVCSLVQIHSSGKASSWRGTFAAVKDLVTFDSYASGTEEDAYANDVGYDDDYDEYYINDNGTSNSSWKLRMWTIRVLQALVAQHDDKELGMQSLSVAATTLQDHVQAVQLEAVKLVRTVASRSYVHDADCVALITSCCHRLCNLIGGEDDKATMSLIKALVDIFESLADAPSFCESTVPLLLNQVRAHFSTVAASAAAVEGCRCIVESVIQARGDGESLSSETVSLAKELSALCLCGGNLSAMAACITKASDTLAQVYKATRDACVSTVLGNNYGALLENRSFPAACRAAAAESLASWAAAQGLSTLEKPAAALWRALDCDEVKLPVLRALSIMASSSESSASVPTSVLEKVAALAESGSASVRAASVDVLLRRLTAPNTPPLAAPFLQHLMTLFAPGHPLSLSSCELAEVSSLALLIAQLFQHRTEKAVPFYGTYFVGLWEHVARMADAVLWSRSLMNPALNSLTELVGTVYEHESESRLTIEDGVRQFLVSNQLHIPCICMVVRCVSAGSASAVSAFLRTISPQLVERAHLLLCVGEAGQATGLGADWSALVLDSVQSKEGELVRSCGERSFSLCMLHPGNTESILMPCGERAADGGTAGRYYYVKSIKEAATLALSRHRTVFHDAAVSKPLLFLFLQSSVGADLVELYGACTGLLSVFLFDAERSLMIADALFETEASLDTRVTCMVALRYFLSALAERSANVEIYRPTVLRALLQLHRPTDTKESTEPSLLLRSMALRLLTTVLQHSPHWLLCEATRTSIFPNLLTELREDAKLQGTFDLSGYTHRVDRGLECRKLAFESLSAVFRAARHHNVDLVEYCEAEKSVVSMLIMACSSHGSGDRESSINDTAKDLLVRFVESKPEFVFTPPQLDSLVAKLSHDIKWGASLTDSPKTTLLYTIKCLMKLSSQPVFMNHEGFQEVAEVARKSPLLAQSLKL</sequence>
<dbReference type="InterPro" id="IPR039852">
    <property type="entry name" value="CAND1/CAND2"/>
</dbReference>
<proteinExistence type="inferred from homology"/>
<keyword evidence="3" id="KW-0833">Ubl conjugation pathway</keyword>
<dbReference type="InterPro" id="IPR016024">
    <property type="entry name" value="ARM-type_fold"/>
</dbReference>
<keyword evidence="6" id="KW-1185">Reference proteome</keyword>
<protein>
    <recommendedName>
        <fullName evidence="4">TATA-binding protein interacting (TIP20) domain-containing protein</fullName>
    </recommendedName>
</protein>
<dbReference type="InterPro" id="IPR011989">
    <property type="entry name" value="ARM-like"/>
</dbReference>
<dbReference type="InterPro" id="IPR013932">
    <property type="entry name" value="TATA-bd_TIP120"/>
</dbReference>
<evidence type="ECO:0000313" key="5">
    <source>
        <dbReference type="EMBL" id="AIN99411.1"/>
    </source>
</evidence>
<dbReference type="VEuPathDB" id="TriTrypDB:LPMP_270300"/>
<dbReference type="GeneID" id="22576206"/>
<evidence type="ECO:0000259" key="4">
    <source>
        <dbReference type="Pfam" id="PF08623"/>
    </source>
</evidence>
<dbReference type="Gene3D" id="1.25.10.10">
    <property type="entry name" value="Leucine-rich Repeat Variant"/>
    <property type="match status" value="1"/>
</dbReference>
<feature type="domain" description="TATA-binding protein interacting (TIP20)" evidence="4">
    <location>
        <begin position="1049"/>
        <end position="1173"/>
    </location>
</feature>
<dbReference type="Proteomes" id="UP000063063">
    <property type="component" value="Chromosome 27"/>
</dbReference>
<dbReference type="VEuPathDB" id="TriTrypDB:LPAL13_270008500"/>
<name>A0A088SCH9_LEIPA</name>
<dbReference type="PANTHER" id="PTHR12696">
    <property type="entry name" value="TIP120"/>
    <property type="match status" value="1"/>
</dbReference>
<dbReference type="GO" id="GO:0010265">
    <property type="term" value="P:SCF complex assembly"/>
    <property type="evidence" value="ECO:0007669"/>
    <property type="project" value="InterPro"/>
</dbReference>
<dbReference type="RefSeq" id="XP_010700118.1">
    <property type="nucleotide sequence ID" value="XM_010701816.1"/>
</dbReference>
<comment type="similarity">
    <text evidence="1">Belongs to the CAND family.</text>
</comment>
<dbReference type="SUPFAM" id="SSF48371">
    <property type="entry name" value="ARM repeat"/>
    <property type="match status" value="1"/>
</dbReference>
<organism evidence="5 6">
    <name type="scientific">Leishmania panamensis</name>
    <dbReference type="NCBI Taxonomy" id="5679"/>
    <lineage>
        <taxon>Eukaryota</taxon>
        <taxon>Discoba</taxon>
        <taxon>Euglenozoa</taxon>
        <taxon>Kinetoplastea</taxon>
        <taxon>Metakinetoplastina</taxon>
        <taxon>Trypanosomatida</taxon>
        <taxon>Trypanosomatidae</taxon>
        <taxon>Leishmaniinae</taxon>
        <taxon>Leishmania</taxon>
        <taxon>Leishmania guyanensis species complex</taxon>
    </lineage>
</organism>
<dbReference type="Pfam" id="PF08623">
    <property type="entry name" value="TIP120"/>
    <property type="match status" value="1"/>
</dbReference>
<evidence type="ECO:0000256" key="1">
    <source>
        <dbReference type="ARBA" id="ARBA00007657"/>
    </source>
</evidence>
<dbReference type="OrthoDB" id="6260732at2759"/>
<evidence type="ECO:0000313" key="6">
    <source>
        <dbReference type="Proteomes" id="UP000063063"/>
    </source>
</evidence>
<dbReference type="EMBL" id="CP009396">
    <property type="protein sequence ID" value="AIN99411.1"/>
    <property type="molecule type" value="Genomic_DNA"/>
</dbReference>
<reference evidence="5 6" key="1">
    <citation type="journal article" date="2015" name="Sci. Rep.">
        <title>The genome of Leishmania panamensis: insights into genomics of the L. (Viannia) subgenus.</title>
        <authorList>
            <person name="Llanes A."/>
            <person name="Restrepo C.M."/>
            <person name="Vecchio G.D."/>
            <person name="Anguizola F.J."/>
            <person name="Lleonart R."/>
        </authorList>
    </citation>
    <scope>NUCLEOTIDE SEQUENCE [LARGE SCALE GENOMIC DNA]</scope>
    <source>
        <strain evidence="5 6">MHOM/PA/94/PSC-1</strain>
    </source>
</reference>
<dbReference type="eggNOG" id="ENOG502S2W6">
    <property type="taxonomic scope" value="Eukaryota"/>
</dbReference>
<accession>A0A088SCH9</accession>
<evidence type="ECO:0000256" key="2">
    <source>
        <dbReference type="ARBA" id="ARBA00022737"/>
    </source>
</evidence>
<evidence type="ECO:0000256" key="3">
    <source>
        <dbReference type="ARBA" id="ARBA00022786"/>
    </source>
</evidence>
<keyword evidence="2" id="KW-0677">Repeat</keyword>
<gene>
    <name evidence="5" type="ORF">LPMP_270300</name>
</gene>
<dbReference type="AlphaFoldDB" id="A0A088SCH9"/>
<dbReference type="KEGG" id="lpan:LPMP_270300"/>